<dbReference type="EMBL" id="PCYL01000004">
    <property type="protein sequence ID" value="PIR47190.1"/>
    <property type="molecule type" value="Genomic_DNA"/>
</dbReference>
<dbReference type="SUPFAM" id="SSF53955">
    <property type="entry name" value="Lysozyme-like"/>
    <property type="match status" value="1"/>
</dbReference>
<comment type="caution">
    <text evidence="4">The sequence shown here is derived from an EMBL/GenBank/DDBJ whole genome shotgun (WGS) entry which is preliminary data.</text>
</comment>
<protein>
    <recommendedName>
        <fullName evidence="6">Transglycosylase SLT domain-containing protein</fullName>
    </recommendedName>
</protein>
<feature type="chain" id="PRO_5013829915" description="Transglycosylase SLT domain-containing protein" evidence="3">
    <location>
        <begin position="26"/>
        <end position="463"/>
    </location>
</feature>
<organism evidence="4 5">
    <name type="scientific">Candidatus Vogelbacteria bacterium CG10_big_fil_rev_8_21_14_0_10_45_14</name>
    <dbReference type="NCBI Taxonomy" id="1975042"/>
    <lineage>
        <taxon>Bacteria</taxon>
        <taxon>Candidatus Vogeliibacteriota</taxon>
    </lineage>
</organism>
<sequence>MYAHFKKACLMFAVVFLMTALFVHTAFLARAETCESVPDGLPESELKAHLAACEAEIKEQTIKIQATQREATTLERDIDILAYTINRARNEIQKRALTIKKLGNDINAHEGELVKLSAQVKRMKTATGELLRRTNEMDERSLAEIVLSESQLSDAFADGQSFAYIEEALHASFDELRKTREAVELAKAKLKDSHSEESKQKGLKEIEERRTKEQEREKNRLLSLTKKEEEAYQAELRKKQAIALEIKNKILKLTAGGELRFEEALNIARVAEAGTGVRSALVLSILTQESGLGGVIGANLGRCFYNTPWNNNAGTVMSNRQKPSFLAIMRELGMNPDTTPVSCPIVSDGQYGGAMGPSQFMPTTWWDLDTETGYKRRVGKVTGANPPSPFNNVHAFTATALYLSDSISGCSISFGDTYNREACAGAKYYAGGNWSKYMKSYGASVANRAAEFQKDIDFLESQI</sequence>
<dbReference type="InterPro" id="IPR023346">
    <property type="entry name" value="Lysozyme-like_dom_sf"/>
</dbReference>
<evidence type="ECO:0008006" key="6">
    <source>
        <dbReference type="Google" id="ProtNLM"/>
    </source>
</evidence>
<feature type="signal peptide" evidence="3">
    <location>
        <begin position="1"/>
        <end position="25"/>
    </location>
</feature>
<dbReference type="Proteomes" id="UP000230833">
    <property type="component" value="Unassembled WGS sequence"/>
</dbReference>
<evidence type="ECO:0000256" key="3">
    <source>
        <dbReference type="SAM" id="SignalP"/>
    </source>
</evidence>
<keyword evidence="3" id="KW-0732">Signal</keyword>
<feature type="coiled-coil region" evidence="1">
    <location>
        <begin position="50"/>
        <end position="126"/>
    </location>
</feature>
<evidence type="ECO:0000313" key="5">
    <source>
        <dbReference type="Proteomes" id="UP000230833"/>
    </source>
</evidence>
<accession>A0A2H0RL48</accession>
<evidence type="ECO:0000313" key="4">
    <source>
        <dbReference type="EMBL" id="PIR47190.1"/>
    </source>
</evidence>
<name>A0A2H0RL48_9BACT</name>
<dbReference type="AlphaFoldDB" id="A0A2H0RL48"/>
<evidence type="ECO:0000256" key="1">
    <source>
        <dbReference type="SAM" id="Coils"/>
    </source>
</evidence>
<keyword evidence="1" id="KW-0175">Coiled coil</keyword>
<gene>
    <name evidence="4" type="ORF">COV07_00315</name>
</gene>
<feature type="region of interest" description="Disordered" evidence="2">
    <location>
        <begin position="190"/>
        <end position="219"/>
    </location>
</feature>
<proteinExistence type="predicted"/>
<reference evidence="4 5" key="1">
    <citation type="submission" date="2017-09" db="EMBL/GenBank/DDBJ databases">
        <title>Depth-based differentiation of microbial function through sediment-hosted aquifers and enrichment of novel symbionts in the deep terrestrial subsurface.</title>
        <authorList>
            <person name="Probst A.J."/>
            <person name="Ladd B."/>
            <person name="Jarett J.K."/>
            <person name="Geller-Mcgrath D.E."/>
            <person name="Sieber C.M."/>
            <person name="Emerson J.B."/>
            <person name="Anantharaman K."/>
            <person name="Thomas B.C."/>
            <person name="Malmstrom R."/>
            <person name="Stieglmeier M."/>
            <person name="Klingl A."/>
            <person name="Woyke T."/>
            <person name="Ryan C.M."/>
            <person name="Banfield J.F."/>
        </authorList>
    </citation>
    <scope>NUCLEOTIDE SEQUENCE [LARGE SCALE GENOMIC DNA]</scope>
    <source>
        <strain evidence="4">CG10_big_fil_rev_8_21_14_0_10_45_14</strain>
    </source>
</reference>
<dbReference type="Gene3D" id="1.10.530.10">
    <property type="match status" value="1"/>
</dbReference>
<evidence type="ECO:0000256" key="2">
    <source>
        <dbReference type="SAM" id="MobiDB-lite"/>
    </source>
</evidence>